<dbReference type="SUPFAM" id="SSF55486">
    <property type="entry name" value="Metalloproteases ('zincins'), catalytic domain"/>
    <property type="match status" value="1"/>
</dbReference>
<dbReference type="Proteomes" id="UP000760545">
    <property type="component" value="Unassembled WGS sequence"/>
</dbReference>
<dbReference type="EMBL" id="JAAVJS010000014">
    <property type="protein sequence ID" value="NJX16054.1"/>
    <property type="molecule type" value="Genomic_DNA"/>
</dbReference>
<comment type="caution">
    <text evidence="1">The sequence shown here is derived from an EMBL/GenBank/DDBJ whole genome shotgun (WGS) entry which is preliminary data.</text>
</comment>
<protein>
    <submittedName>
        <fullName evidence="1">Uncharacterized protein</fullName>
    </submittedName>
</protein>
<proteinExistence type="predicted"/>
<name>A0ABX1DEA8_9FLAO</name>
<sequence length="264" mass="29966">MKKYLIIAVISVLSLACKNKTAEMAAKGDVFEKEKVNTSKKPLFRTSITATEIDFIKASDKDAFKSIEFVGNETKEMPGALNGEELMDHGTYVFKAHFSDDASVEIWLHSSFGSKEKAKAYANKLTSRLGKLPSFMRKTLNHVVVHTGDHTAFAEDAGGFFVLYSDNMDTRIGNNDLEETVFHETCHVTFDLKYAKSKAWKAIQAADKSFITEYAKSKPNQEDIAETALFVYTMKTYPNRLSNEIEQWVKTNIPNRYEFLEKFF</sequence>
<organism evidence="1 2">
    <name type="scientific">Tamlana crocina</name>
    <dbReference type="NCBI Taxonomy" id="393006"/>
    <lineage>
        <taxon>Bacteria</taxon>
        <taxon>Pseudomonadati</taxon>
        <taxon>Bacteroidota</taxon>
        <taxon>Flavobacteriia</taxon>
        <taxon>Flavobacteriales</taxon>
        <taxon>Flavobacteriaceae</taxon>
        <taxon>Tamlana</taxon>
    </lineage>
</organism>
<dbReference type="PROSITE" id="PS51257">
    <property type="entry name" value="PROKAR_LIPOPROTEIN"/>
    <property type="match status" value="1"/>
</dbReference>
<reference evidence="1 2" key="1">
    <citation type="submission" date="2020-03" db="EMBL/GenBank/DDBJ databases">
        <title>Tamlana sp. nov, isolated from XXX.</title>
        <authorList>
            <person name="Cao W.R."/>
        </authorList>
    </citation>
    <scope>NUCLEOTIDE SEQUENCE [LARGE SCALE GENOMIC DNA]</scope>
    <source>
        <strain evidence="1 2">HST1-43</strain>
    </source>
</reference>
<evidence type="ECO:0000313" key="1">
    <source>
        <dbReference type="EMBL" id="NJX16054.1"/>
    </source>
</evidence>
<gene>
    <name evidence="1" type="ORF">HC176_11215</name>
</gene>
<dbReference type="RefSeq" id="WP_167918332.1">
    <property type="nucleotide sequence ID" value="NZ_JAAVJS010000014.1"/>
</dbReference>
<keyword evidence="2" id="KW-1185">Reference proteome</keyword>
<accession>A0ABX1DEA8</accession>
<evidence type="ECO:0000313" key="2">
    <source>
        <dbReference type="Proteomes" id="UP000760545"/>
    </source>
</evidence>